<comment type="caution">
    <text evidence="4">The sequence shown here is derived from an EMBL/GenBank/DDBJ whole genome shotgun (WGS) entry which is preliminary data.</text>
</comment>
<organism evidence="4 5">
    <name type="scientific">Belnapia arida</name>
    <dbReference type="NCBI Taxonomy" id="2804533"/>
    <lineage>
        <taxon>Bacteria</taxon>
        <taxon>Pseudomonadati</taxon>
        <taxon>Pseudomonadota</taxon>
        <taxon>Alphaproteobacteria</taxon>
        <taxon>Acetobacterales</taxon>
        <taxon>Roseomonadaceae</taxon>
        <taxon>Belnapia</taxon>
    </lineage>
</organism>
<dbReference type="PANTHER" id="PTHR43639">
    <property type="entry name" value="OXIDOREDUCTASE, SHORT-CHAIN DEHYDROGENASE/REDUCTASE FAMILY (AFU_ORTHOLOGUE AFUA_5G02870)"/>
    <property type="match status" value="1"/>
</dbReference>
<evidence type="ECO:0000256" key="2">
    <source>
        <dbReference type="ARBA" id="ARBA00023002"/>
    </source>
</evidence>
<accession>A0ABS1U2G4</accession>
<dbReference type="CDD" id="cd05233">
    <property type="entry name" value="SDR_c"/>
    <property type="match status" value="1"/>
</dbReference>
<dbReference type="EMBL" id="JAETWB010000004">
    <property type="protein sequence ID" value="MBL6078883.1"/>
    <property type="molecule type" value="Genomic_DNA"/>
</dbReference>
<proteinExistence type="inferred from homology"/>
<dbReference type="PRINTS" id="PR00080">
    <property type="entry name" value="SDRFAMILY"/>
</dbReference>
<evidence type="ECO:0000313" key="4">
    <source>
        <dbReference type="EMBL" id="MBL6078883.1"/>
    </source>
</evidence>
<evidence type="ECO:0000259" key="3">
    <source>
        <dbReference type="SMART" id="SM00822"/>
    </source>
</evidence>
<sequence length="255" mass="25826">MSTSPPSTRPVLLVTGGGRGIGAAVARLGAAQGYDILLTYRSDAARAEATAAAARAAGATVLALQADVAEAEGRARCFAELDARFGRLDALVNNAGITGPTGRLDETPDAVWEEVLRTNVLGLVACSREAIRRMSTRHGGRGGAMVNISSRASGLGGGGEWVHYAASKGAVDTLTLGLAKELAGEGIRVNAVNPGLIDTEIHATAGMPDRVTRMAGGVPMGRGGSAEEVAEAVLWLLSPASGYVTGALLPVSGGR</sequence>
<dbReference type="InterPro" id="IPR002347">
    <property type="entry name" value="SDR_fam"/>
</dbReference>
<gene>
    <name evidence="4" type="ORF">JMJ56_12760</name>
</gene>
<name>A0ABS1U2G4_9PROT</name>
<evidence type="ECO:0000256" key="1">
    <source>
        <dbReference type="ARBA" id="ARBA00006484"/>
    </source>
</evidence>
<dbReference type="SMART" id="SM00822">
    <property type="entry name" value="PKS_KR"/>
    <property type="match status" value="1"/>
</dbReference>
<dbReference type="Gene3D" id="3.40.50.720">
    <property type="entry name" value="NAD(P)-binding Rossmann-like Domain"/>
    <property type="match status" value="1"/>
</dbReference>
<keyword evidence="5" id="KW-1185">Reference proteome</keyword>
<dbReference type="InterPro" id="IPR036291">
    <property type="entry name" value="NAD(P)-bd_dom_sf"/>
</dbReference>
<feature type="domain" description="Ketoreductase" evidence="3">
    <location>
        <begin position="10"/>
        <end position="195"/>
    </location>
</feature>
<dbReference type="Pfam" id="PF13561">
    <property type="entry name" value="adh_short_C2"/>
    <property type="match status" value="1"/>
</dbReference>
<protein>
    <submittedName>
        <fullName evidence="4">SDR family oxidoreductase</fullName>
    </submittedName>
</protein>
<dbReference type="PRINTS" id="PR00081">
    <property type="entry name" value="GDHRDH"/>
</dbReference>
<evidence type="ECO:0000313" key="5">
    <source>
        <dbReference type="Proteomes" id="UP000660885"/>
    </source>
</evidence>
<keyword evidence="2" id="KW-0560">Oxidoreductase</keyword>
<dbReference type="InterPro" id="IPR057326">
    <property type="entry name" value="KR_dom"/>
</dbReference>
<dbReference type="SUPFAM" id="SSF51735">
    <property type="entry name" value="NAD(P)-binding Rossmann-fold domains"/>
    <property type="match status" value="1"/>
</dbReference>
<dbReference type="RefSeq" id="WP_202832147.1">
    <property type="nucleotide sequence ID" value="NZ_JAETWB010000004.1"/>
</dbReference>
<dbReference type="Proteomes" id="UP000660885">
    <property type="component" value="Unassembled WGS sequence"/>
</dbReference>
<reference evidence="4 5" key="1">
    <citation type="submission" date="2021-01" db="EMBL/GenBank/DDBJ databases">
        <title>Belnapia mucosa sp. nov. and Belnapia arida sp. nov., isolated from the Tabernas Desert (Almeria, Spain).</title>
        <authorList>
            <person name="Molina-Menor E."/>
            <person name="Vidal-Verdu A."/>
            <person name="Calonge A."/>
            <person name="Satari L."/>
            <person name="Pereto J."/>
            <person name="Porcar M."/>
        </authorList>
    </citation>
    <scope>NUCLEOTIDE SEQUENCE [LARGE SCALE GENOMIC DNA]</scope>
    <source>
        <strain evidence="4 5">T18</strain>
    </source>
</reference>
<comment type="similarity">
    <text evidence="1">Belongs to the short-chain dehydrogenases/reductases (SDR) family.</text>
</comment>
<dbReference type="PANTHER" id="PTHR43639:SF1">
    <property type="entry name" value="SHORT-CHAIN DEHYDROGENASE_REDUCTASE FAMILY PROTEIN"/>
    <property type="match status" value="1"/>
</dbReference>